<evidence type="ECO:0000313" key="1">
    <source>
        <dbReference type="EMBL" id="MBC5678217.1"/>
    </source>
</evidence>
<gene>
    <name evidence="1" type="ORF">H8S22_11575</name>
</gene>
<evidence type="ECO:0008006" key="3">
    <source>
        <dbReference type="Google" id="ProtNLM"/>
    </source>
</evidence>
<reference evidence="1 2" key="1">
    <citation type="submission" date="2020-08" db="EMBL/GenBank/DDBJ databases">
        <title>Genome public.</title>
        <authorList>
            <person name="Liu C."/>
            <person name="Sun Q."/>
        </authorList>
    </citation>
    <scope>NUCLEOTIDE SEQUENCE [LARGE SCALE GENOMIC DNA]</scope>
    <source>
        <strain evidence="1 2">NSJ-7</strain>
    </source>
</reference>
<comment type="caution">
    <text evidence="1">The sequence shown here is derived from an EMBL/GenBank/DDBJ whole genome shotgun (WGS) entry which is preliminary data.</text>
</comment>
<accession>A0ABR7FSQ0</accession>
<sequence length="83" mass="9317">MKVIAIIEKPENCLYCDMLNGSDECILQDEYQNFDADSLSDLLNNCPLRELPEAKSEECGQTIVNSARAEGWNACLREITGNF</sequence>
<organism evidence="1 2">
    <name type="scientific">Anaerostipes hominis</name>
    <name type="common">ex Liu et al. 2021</name>
    <dbReference type="NCBI Taxonomy" id="2763018"/>
    <lineage>
        <taxon>Bacteria</taxon>
        <taxon>Bacillati</taxon>
        <taxon>Bacillota</taxon>
        <taxon>Clostridia</taxon>
        <taxon>Lachnospirales</taxon>
        <taxon>Lachnospiraceae</taxon>
        <taxon>Anaerostipes</taxon>
    </lineage>
</organism>
<dbReference type="Proteomes" id="UP000635828">
    <property type="component" value="Unassembled WGS sequence"/>
</dbReference>
<evidence type="ECO:0000313" key="2">
    <source>
        <dbReference type="Proteomes" id="UP000635828"/>
    </source>
</evidence>
<proteinExistence type="predicted"/>
<dbReference type="EMBL" id="JACOOS010000013">
    <property type="protein sequence ID" value="MBC5678217.1"/>
    <property type="molecule type" value="Genomic_DNA"/>
</dbReference>
<name>A0ABR7FSQ0_9FIRM</name>
<keyword evidence="2" id="KW-1185">Reference proteome</keyword>
<protein>
    <recommendedName>
        <fullName evidence="3">Ferredoxin</fullName>
    </recommendedName>
</protein>
<dbReference type="RefSeq" id="WP_186992490.1">
    <property type="nucleotide sequence ID" value="NZ_JACOOS010000013.1"/>
</dbReference>